<evidence type="ECO:0000313" key="2">
    <source>
        <dbReference type="EMBL" id="KAF2483804.1"/>
    </source>
</evidence>
<dbReference type="Proteomes" id="UP000799767">
    <property type="component" value="Unassembled WGS sequence"/>
</dbReference>
<evidence type="ECO:0000313" key="3">
    <source>
        <dbReference type="Proteomes" id="UP000799767"/>
    </source>
</evidence>
<protein>
    <submittedName>
        <fullName evidence="2">Uncharacterized protein</fullName>
    </submittedName>
</protein>
<accession>A0A6A6PVN6</accession>
<dbReference type="AlphaFoldDB" id="A0A6A6PVN6"/>
<organism evidence="2 3">
    <name type="scientific">Neohortaea acidophila</name>
    <dbReference type="NCBI Taxonomy" id="245834"/>
    <lineage>
        <taxon>Eukaryota</taxon>
        <taxon>Fungi</taxon>
        <taxon>Dikarya</taxon>
        <taxon>Ascomycota</taxon>
        <taxon>Pezizomycotina</taxon>
        <taxon>Dothideomycetes</taxon>
        <taxon>Dothideomycetidae</taxon>
        <taxon>Mycosphaerellales</taxon>
        <taxon>Teratosphaeriaceae</taxon>
        <taxon>Neohortaea</taxon>
    </lineage>
</organism>
<feature type="region of interest" description="Disordered" evidence="1">
    <location>
        <begin position="240"/>
        <end position="313"/>
    </location>
</feature>
<feature type="compositionally biased region" description="Low complexity" evidence="1">
    <location>
        <begin position="50"/>
        <end position="78"/>
    </location>
</feature>
<gene>
    <name evidence="2" type="ORF">BDY17DRAFT_309188</name>
</gene>
<name>A0A6A6PVN6_9PEZI</name>
<dbReference type="OrthoDB" id="5364404at2759"/>
<proteinExistence type="predicted"/>
<feature type="compositionally biased region" description="Basic and acidic residues" evidence="1">
    <location>
        <begin position="97"/>
        <end position="111"/>
    </location>
</feature>
<feature type="compositionally biased region" description="Basic residues" evidence="1">
    <location>
        <begin position="79"/>
        <end position="89"/>
    </location>
</feature>
<dbReference type="GeneID" id="54476303"/>
<keyword evidence="3" id="KW-1185">Reference proteome</keyword>
<feature type="region of interest" description="Disordered" evidence="1">
    <location>
        <begin position="1"/>
        <end position="125"/>
    </location>
</feature>
<feature type="compositionally biased region" description="Low complexity" evidence="1">
    <location>
        <begin position="265"/>
        <end position="275"/>
    </location>
</feature>
<reference evidence="2" key="1">
    <citation type="journal article" date="2020" name="Stud. Mycol.">
        <title>101 Dothideomycetes genomes: a test case for predicting lifestyles and emergence of pathogens.</title>
        <authorList>
            <person name="Haridas S."/>
            <person name="Albert R."/>
            <person name="Binder M."/>
            <person name="Bloem J."/>
            <person name="Labutti K."/>
            <person name="Salamov A."/>
            <person name="Andreopoulos B."/>
            <person name="Baker S."/>
            <person name="Barry K."/>
            <person name="Bills G."/>
            <person name="Bluhm B."/>
            <person name="Cannon C."/>
            <person name="Castanera R."/>
            <person name="Culley D."/>
            <person name="Daum C."/>
            <person name="Ezra D."/>
            <person name="Gonzalez J."/>
            <person name="Henrissat B."/>
            <person name="Kuo A."/>
            <person name="Liang C."/>
            <person name="Lipzen A."/>
            <person name="Lutzoni F."/>
            <person name="Magnuson J."/>
            <person name="Mondo S."/>
            <person name="Nolan M."/>
            <person name="Ohm R."/>
            <person name="Pangilinan J."/>
            <person name="Park H.-J."/>
            <person name="Ramirez L."/>
            <person name="Alfaro M."/>
            <person name="Sun H."/>
            <person name="Tritt A."/>
            <person name="Yoshinaga Y."/>
            <person name="Zwiers L.-H."/>
            <person name="Turgeon B."/>
            <person name="Goodwin S."/>
            <person name="Spatafora J."/>
            <person name="Crous P."/>
            <person name="Grigoriev I."/>
        </authorList>
    </citation>
    <scope>NUCLEOTIDE SEQUENCE</scope>
    <source>
        <strain evidence="2">CBS 113389</strain>
    </source>
</reference>
<feature type="compositionally biased region" description="Basic and acidic residues" evidence="1">
    <location>
        <begin position="253"/>
        <end position="264"/>
    </location>
</feature>
<sequence>MIPSKLTRAAHRATAATPSPAGYACLSSRTHHHRRYSSSKASSADRDSAKAATAAAKPTVAAAKAQQSSTPSEASHASRSSKSKPRRDYRRLQTGLESKKNGQSDSPHDLRALPSAPSVQNLSETDRSLSNFFSLHRPMSINPSFPPTSTPEAFGKIFTTESSQDAWANGNSAERRPEDVIYTLHSTFETIESGAGQSQDDAVRYEIIHESPSNQSSQVHHLDGPPRLRSLEELVAQFKPFRAPPPPQPFPEYEGKQKGMDKRSGASGHAASRHANQPRQKTFTTTITVTESTHADGQKTACRGYGKKAMFKR</sequence>
<evidence type="ECO:0000256" key="1">
    <source>
        <dbReference type="SAM" id="MobiDB-lite"/>
    </source>
</evidence>
<dbReference type="EMBL" id="MU001634">
    <property type="protein sequence ID" value="KAF2483804.1"/>
    <property type="molecule type" value="Genomic_DNA"/>
</dbReference>
<feature type="compositionally biased region" description="Low complexity" evidence="1">
    <location>
        <begin position="282"/>
        <end position="292"/>
    </location>
</feature>
<dbReference type="RefSeq" id="XP_033590374.1">
    <property type="nucleotide sequence ID" value="XM_033735301.1"/>
</dbReference>
<dbReference type="PROSITE" id="PS51257">
    <property type="entry name" value="PROKAR_LIPOPROTEIN"/>
    <property type="match status" value="1"/>
</dbReference>